<feature type="compositionally biased region" description="Polar residues" evidence="1">
    <location>
        <begin position="325"/>
        <end position="337"/>
    </location>
</feature>
<name>A0ABQ0G031_9PEZI</name>
<feature type="compositionally biased region" description="Basic and acidic residues" evidence="1">
    <location>
        <begin position="303"/>
        <end position="321"/>
    </location>
</feature>
<dbReference type="EMBL" id="BAAFSV010000001">
    <property type="protein sequence ID" value="GAB1310920.1"/>
    <property type="molecule type" value="Genomic_DNA"/>
</dbReference>
<dbReference type="RefSeq" id="XP_070912653.1">
    <property type="nucleotide sequence ID" value="XM_071056552.1"/>
</dbReference>
<feature type="compositionally biased region" description="Pro residues" evidence="1">
    <location>
        <begin position="74"/>
        <end position="86"/>
    </location>
</feature>
<comment type="caution">
    <text evidence="2">The sequence shown here is derived from an EMBL/GenBank/DDBJ whole genome shotgun (WGS) entry which is preliminary data.</text>
</comment>
<proteinExistence type="predicted"/>
<evidence type="ECO:0000313" key="2">
    <source>
        <dbReference type="EMBL" id="GAB1310920.1"/>
    </source>
</evidence>
<accession>A0ABQ0G031</accession>
<gene>
    <name evidence="2" type="ORF">MFIFM68171_01130</name>
</gene>
<evidence type="ECO:0000313" key="3">
    <source>
        <dbReference type="Proteomes" id="UP001628179"/>
    </source>
</evidence>
<dbReference type="Proteomes" id="UP001628179">
    <property type="component" value="Unassembled WGS sequence"/>
</dbReference>
<evidence type="ECO:0000256" key="1">
    <source>
        <dbReference type="SAM" id="MobiDB-lite"/>
    </source>
</evidence>
<feature type="compositionally biased region" description="Polar residues" evidence="1">
    <location>
        <begin position="41"/>
        <end position="66"/>
    </location>
</feature>
<feature type="compositionally biased region" description="Basic residues" evidence="1">
    <location>
        <begin position="338"/>
        <end position="348"/>
    </location>
</feature>
<feature type="compositionally biased region" description="Acidic residues" evidence="1">
    <location>
        <begin position="261"/>
        <end position="302"/>
    </location>
</feature>
<organism evidence="2 3">
    <name type="scientific">Madurella fahalii</name>
    <dbReference type="NCBI Taxonomy" id="1157608"/>
    <lineage>
        <taxon>Eukaryota</taxon>
        <taxon>Fungi</taxon>
        <taxon>Dikarya</taxon>
        <taxon>Ascomycota</taxon>
        <taxon>Pezizomycotina</taxon>
        <taxon>Sordariomycetes</taxon>
        <taxon>Sordariomycetidae</taxon>
        <taxon>Sordariales</taxon>
        <taxon>Sordariales incertae sedis</taxon>
        <taxon>Madurella</taxon>
    </lineage>
</organism>
<dbReference type="GeneID" id="98171875"/>
<feature type="region of interest" description="Disordered" evidence="1">
    <location>
        <begin position="1"/>
        <end position="90"/>
    </location>
</feature>
<reference evidence="2 3" key="1">
    <citation type="submission" date="2024-09" db="EMBL/GenBank/DDBJ databases">
        <title>Itraconazole resistance in Madurella fahalii resulting from another homologue of gene encoding cytochrome P450 14-alpha sterol demethylase (CYP51).</title>
        <authorList>
            <person name="Yoshioka I."/>
            <person name="Fahal A.H."/>
            <person name="Kaneko S."/>
            <person name="Yaguchi T."/>
        </authorList>
    </citation>
    <scope>NUCLEOTIDE SEQUENCE [LARGE SCALE GENOMIC DNA]</scope>
    <source>
        <strain evidence="2 3">IFM 68171</strain>
    </source>
</reference>
<feature type="region of interest" description="Disordered" evidence="1">
    <location>
        <begin position="160"/>
        <end position="183"/>
    </location>
</feature>
<protein>
    <submittedName>
        <fullName evidence="2">IQ calmodulin-binding domain-containing protein</fullName>
    </submittedName>
</protein>
<sequence length="348" mass="39115">MATSVPLPLKAQIPVTPPPEFQMFMKGPSPQVHKPFAQDAAQATNSEQPEKTAQPTQPLRPQTQYRHSQKTPGPTRPIPPNPPPDPAATATFDPRYVAMASRIASYYQQRCQAVANFQQQRCQAWASVYRQKCQEMAQAAMVIVTWYIRDRIKRRRKRQKRAFKRGLARKAASVSTGRNGGMTRGESVRRWVMSVPLGAASPTSAGNRELPMDKEELDFDLDREAPADKDGQLFDMADNLIKSHLARIDMPLLGALSFVESESESESEEDEEEEEEEEDFMDYEDEGEEEDENEDYEDEEGSEMAKHDDAHEVRESGKGTGKETCISQDAQLGTTTKASRKRSRSSVS</sequence>
<feature type="region of interest" description="Disordered" evidence="1">
    <location>
        <begin position="259"/>
        <end position="348"/>
    </location>
</feature>
<keyword evidence="3" id="KW-1185">Reference proteome</keyword>